<evidence type="ECO:0008006" key="3">
    <source>
        <dbReference type="Google" id="ProtNLM"/>
    </source>
</evidence>
<sequence>MEDEKDIIVDICKYIYLNWISKAESQRDFASKCGVEESTVRRIKNIALGTSKTDYNMSLKTLIKICQKRQMTLEDFFGNINR</sequence>
<dbReference type="OrthoDB" id="679419at2"/>
<keyword evidence="2" id="KW-1185">Reference proteome</keyword>
<dbReference type="AlphaFoldDB" id="A0A0B4CYC4"/>
<dbReference type="GO" id="GO:0003677">
    <property type="term" value="F:DNA binding"/>
    <property type="evidence" value="ECO:0007669"/>
    <property type="project" value="InterPro"/>
</dbReference>
<dbReference type="Gene3D" id="1.10.260.40">
    <property type="entry name" value="lambda repressor-like DNA-binding domains"/>
    <property type="match status" value="1"/>
</dbReference>
<dbReference type="InterPro" id="IPR001387">
    <property type="entry name" value="Cro/C1-type_HTH"/>
</dbReference>
<comment type="caution">
    <text evidence="1">The sequence shown here is derived from an EMBL/GenBank/DDBJ whole genome shotgun (WGS) entry which is preliminary data.</text>
</comment>
<reference evidence="1 2" key="1">
    <citation type="submission" date="2014-12" db="EMBL/GenBank/DDBJ databases">
        <title>Genome sequencing of Chryseobacterium taiwanense TPW19.</title>
        <authorList>
            <person name="Tan P.W."/>
            <person name="Chan K.-G."/>
        </authorList>
    </citation>
    <scope>NUCLEOTIDE SEQUENCE [LARGE SCALE GENOMIC DNA]</scope>
    <source>
        <strain evidence="1 2">TPW19</strain>
    </source>
</reference>
<protein>
    <recommendedName>
        <fullName evidence="3">HTH cro/C1-type domain-containing protein</fullName>
    </recommendedName>
</protein>
<evidence type="ECO:0000313" key="1">
    <source>
        <dbReference type="EMBL" id="KIC61342.1"/>
    </source>
</evidence>
<name>A0A0B4CYC4_9FLAO</name>
<evidence type="ECO:0000313" key="2">
    <source>
        <dbReference type="Proteomes" id="UP000031167"/>
    </source>
</evidence>
<dbReference type="Proteomes" id="UP000031167">
    <property type="component" value="Unassembled WGS sequence"/>
</dbReference>
<accession>A0A0B4CYC4</accession>
<dbReference type="RefSeq" id="WP_039372799.1">
    <property type="nucleotide sequence ID" value="NZ_JWTA01000020.1"/>
</dbReference>
<dbReference type="SUPFAM" id="SSF47413">
    <property type="entry name" value="lambda repressor-like DNA-binding domains"/>
    <property type="match status" value="1"/>
</dbReference>
<dbReference type="InterPro" id="IPR010982">
    <property type="entry name" value="Lambda_DNA-bd_dom_sf"/>
</dbReference>
<dbReference type="CDD" id="cd00093">
    <property type="entry name" value="HTH_XRE"/>
    <property type="match status" value="1"/>
</dbReference>
<dbReference type="EMBL" id="JWTA01000020">
    <property type="protein sequence ID" value="KIC61342.1"/>
    <property type="molecule type" value="Genomic_DNA"/>
</dbReference>
<organism evidence="1 2">
    <name type="scientific">Chryseobacterium taiwanense</name>
    <dbReference type="NCBI Taxonomy" id="363331"/>
    <lineage>
        <taxon>Bacteria</taxon>
        <taxon>Pseudomonadati</taxon>
        <taxon>Bacteroidota</taxon>
        <taxon>Flavobacteriia</taxon>
        <taxon>Flavobacteriales</taxon>
        <taxon>Weeksellaceae</taxon>
        <taxon>Chryseobacterium group</taxon>
        <taxon>Chryseobacterium</taxon>
    </lineage>
</organism>
<proteinExistence type="predicted"/>
<gene>
    <name evidence="1" type="ORF">RM51_17850</name>
</gene>